<dbReference type="RefSeq" id="WP_181903960.1">
    <property type="nucleotide sequence ID" value="NZ_UEYP01000003.1"/>
</dbReference>
<proteinExistence type="predicted"/>
<accession>A0A376AG76</accession>
<keyword evidence="2" id="KW-1185">Reference proteome</keyword>
<evidence type="ECO:0000313" key="1">
    <source>
        <dbReference type="EMBL" id="SSC66831.1"/>
    </source>
</evidence>
<dbReference type="AlphaFoldDB" id="A0A376AG76"/>
<evidence type="ECO:0000313" key="2">
    <source>
        <dbReference type="Proteomes" id="UP000254764"/>
    </source>
</evidence>
<reference evidence="2" key="1">
    <citation type="submission" date="2018-07" db="EMBL/GenBank/DDBJ databases">
        <authorList>
            <person name="Peiro R."/>
            <person name="Begona"/>
            <person name="Cbmso G."/>
            <person name="Lopez M."/>
            <person name="Gonzalez S."/>
        </authorList>
    </citation>
    <scope>NUCLEOTIDE SEQUENCE [LARGE SCALE GENOMIC DNA]</scope>
</reference>
<dbReference type="Proteomes" id="UP000254764">
    <property type="component" value="Unassembled WGS sequence"/>
</dbReference>
<organism evidence="1 2">
    <name type="scientific">Ciceribacter selenitireducens ATCC BAA-1503</name>
    <dbReference type="NCBI Taxonomy" id="1336235"/>
    <lineage>
        <taxon>Bacteria</taxon>
        <taxon>Pseudomonadati</taxon>
        <taxon>Pseudomonadota</taxon>
        <taxon>Alphaproteobacteria</taxon>
        <taxon>Hyphomicrobiales</taxon>
        <taxon>Rhizobiaceae</taxon>
        <taxon>Ciceribacter</taxon>
    </lineage>
</organism>
<protein>
    <submittedName>
        <fullName evidence="1">Uncharacterized protein</fullName>
    </submittedName>
</protein>
<name>A0A376AG76_9HYPH</name>
<sequence>MPNYSLTLNIDPTDLNVIKAAGQRLTLAKPVGSGDPNVVWLSIDPFQSTTVEWTEDYWIYASTTEVSQGNNISKLSEVTPGPALDAGYYPFTPAATFGVFQNSPAIATGTFAAENMMPYTQYPALTFGLSQSAMVSKKLAERKPISAQSVLSQQQIQMTPFTNVYVWLQSQFASETIITKIVGNNAVARFGGGVNDITLKYDPNRGVFVPDAKSEGLIERGMIELRMPLLL</sequence>
<dbReference type="EMBL" id="UEYP01000003">
    <property type="protein sequence ID" value="SSC66831.1"/>
    <property type="molecule type" value="Genomic_DNA"/>
</dbReference>
<gene>
    <name evidence="1" type="ORF">RHIZ70_2539</name>
</gene>